<name>S7NNZ8_MYOBR</name>
<dbReference type="AlphaFoldDB" id="S7NNZ8"/>
<dbReference type="Gene3D" id="3.40.50.300">
    <property type="entry name" value="P-loop containing nucleotide triphosphate hydrolases"/>
    <property type="match status" value="1"/>
</dbReference>
<dbReference type="eggNOG" id="KOG4235">
    <property type="taxonomic scope" value="Eukaryota"/>
</dbReference>
<evidence type="ECO:0000259" key="1">
    <source>
        <dbReference type="Pfam" id="PF01712"/>
    </source>
</evidence>
<dbReference type="GO" id="GO:1901135">
    <property type="term" value="P:carbohydrate derivative metabolic process"/>
    <property type="evidence" value="ECO:0007669"/>
    <property type="project" value="UniProtKB-ARBA"/>
</dbReference>
<dbReference type="Pfam" id="PF01712">
    <property type="entry name" value="dNK"/>
    <property type="match status" value="1"/>
</dbReference>
<keyword evidence="2" id="KW-0418">Kinase</keyword>
<dbReference type="InterPro" id="IPR027417">
    <property type="entry name" value="P-loop_NTPase"/>
</dbReference>
<keyword evidence="3" id="KW-1185">Reference proteome</keyword>
<dbReference type="EMBL" id="KE164686">
    <property type="protein sequence ID" value="EPQ19439.1"/>
    <property type="molecule type" value="Genomic_DNA"/>
</dbReference>
<dbReference type="PANTHER" id="PTHR10513">
    <property type="entry name" value="DEOXYNUCLEOSIDE KINASE"/>
    <property type="match status" value="1"/>
</dbReference>
<dbReference type="GO" id="GO:0004137">
    <property type="term" value="F:deoxycytidine kinase activity"/>
    <property type="evidence" value="ECO:0007669"/>
    <property type="project" value="TreeGrafter"/>
</dbReference>
<accession>S7NNZ8</accession>
<feature type="domain" description="Deoxynucleoside kinase" evidence="1">
    <location>
        <begin position="24"/>
        <end position="145"/>
    </location>
</feature>
<evidence type="ECO:0000313" key="3">
    <source>
        <dbReference type="Proteomes" id="UP000052978"/>
    </source>
</evidence>
<dbReference type="Proteomes" id="UP000052978">
    <property type="component" value="Unassembled WGS sequence"/>
</dbReference>
<dbReference type="InterPro" id="IPR031314">
    <property type="entry name" value="DNK_dom"/>
</dbReference>
<keyword evidence="2" id="KW-0808">Transferase</keyword>
<protein>
    <submittedName>
        <fullName evidence="2">Deoxycytidine kinase</fullName>
    </submittedName>
</protein>
<gene>
    <name evidence="2" type="ORF">D623_10001054</name>
</gene>
<sequence length="168" mass="18682">MATPPKKSCPSPETSSEGTRIKTISIEGNITAGKSTFVNILKQVFQDCEVVPELIARWCNVKSTQDEFQELTTSQNSDGNVLQMMYEKPERWSFTFQENACLSRIRAQLDSLNGKIKDAEKPVLFFERSVYSDRVPLCSTAAEAGEAHDTTALLTCLSPCSFWSLSIS</sequence>
<dbReference type="SUPFAM" id="SSF52540">
    <property type="entry name" value="P-loop containing nucleoside triphosphate hydrolases"/>
    <property type="match status" value="1"/>
</dbReference>
<proteinExistence type="predicted"/>
<evidence type="ECO:0000313" key="2">
    <source>
        <dbReference type="EMBL" id="EPQ19439.1"/>
    </source>
</evidence>
<dbReference type="GO" id="GO:0005739">
    <property type="term" value="C:mitochondrion"/>
    <property type="evidence" value="ECO:0007669"/>
    <property type="project" value="TreeGrafter"/>
</dbReference>
<dbReference type="PANTHER" id="PTHR10513:SF19">
    <property type="entry name" value="DEOXYCYTIDINE KINASE"/>
    <property type="match status" value="1"/>
</dbReference>
<dbReference type="InterPro" id="IPR050566">
    <property type="entry name" value="Deoxyribonucleoside_kinase"/>
</dbReference>
<organism evidence="2 3">
    <name type="scientific">Myotis brandtii</name>
    <name type="common">Brandt's bat</name>
    <dbReference type="NCBI Taxonomy" id="109478"/>
    <lineage>
        <taxon>Eukaryota</taxon>
        <taxon>Metazoa</taxon>
        <taxon>Chordata</taxon>
        <taxon>Craniata</taxon>
        <taxon>Vertebrata</taxon>
        <taxon>Euteleostomi</taxon>
        <taxon>Mammalia</taxon>
        <taxon>Eutheria</taxon>
        <taxon>Laurasiatheria</taxon>
        <taxon>Chiroptera</taxon>
        <taxon>Yangochiroptera</taxon>
        <taxon>Vespertilionidae</taxon>
        <taxon>Myotis</taxon>
    </lineage>
</organism>
<reference evidence="2 3" key="1">
    <citation type="journal article" date="2013" name="Nat. Commun.">
        <title>Genome analysis reveals insights into physiology and longevity of the Brandt's bat Myotis brandtii.</title>
        <authorList>
            <person name="Seim I."/>
            <person name="Fang X."/>
            <person name="Xiong Z."/>
            <person name="Lobanov A.V."/>
            <person name="Huang Z."/>
            <person name="Ma S."/>
            <person name="Feng Y."/>
            <person name="Turanov A.A."/>
            <person name="Zhu Y."/>
            <person name="Lenz T.L."/>
            <person name="Gerashchenko M.V."/>
            <person name="Fan D."/>
            <person name="Hee Yim S."/>
            <person name="Yao X."/>
            <person name="Jordan D."/>
            <person name="Xiong Y."/>
            <person name="Ma Y."/>
            <person name="Lyapunov A.N."/>
            <person name="Chen G."/>
            <person name="Kulakova O.I."/>
            <person name="Sun Y."/>
            <person name="Lee S.G."/>
            <person name="Bronson R.T."/>
            <person name="Moskalev A.A."/>
            <person name="Sunyaev S.R."/>
            <person name="Zhang G."/>
            <person name="Krogh A."/>
            <person name="Wang J."/>
            <person name="Gladyshev V.N."/>
        </authorList>
    </citation>
    <scope>NUCLEOTIDE SEQUENCE [LARGE SCALE GENOMIC DNA]</scope>
</reference>